<feature type="compositionally biased region" description="Polar residues" evidence="1">
    <location>
        <begin position="438"/>
        <end position="450"/>
    </location>
</feature>
<feature type="compositionally biased region" description="Basic and acidic residues" evidence="1">
    <location>
        <begin position="286"/>
        <end position="303"/>
    </location>
</feature>
<feature type="compositionally biased region" description="Basic and acidic residues" evidence="1">
    <location>
        <begin position="1555"/>
        <end position="1576"/>
    </location>
</feature>
<feature type="region of interest" description="Disordered" evidence="1">
    <location>
        <begin position="391"/>
        <end position="412"/>
    </location>
</feature>
<dbReference type="InterPro" id="IPR040006">
    <property type="entry name" value="TNKS1BP1-like"/>
</dbReference>
<feature type="compositionally biased region" description="Basic and acidic residues" evidence="1">
    <location>
        <begin position="353"/>
        <end position="363"/>
    </location>
</feature>
<feature type="region of interest" description="Disordered" evidence="1">
    <location>
        <begin position="1231"/>
        <end position="1258"/>
    </location>
</feature>
<feature type="compositionally biased region" description="Basic and acidic residues" evidence="1">
    <location>
        <begin position="451"/>
        <end position="468"/>
    </location>
</feature>
<feature type="compositionally biased region" description="Low complexity" evidence="1">
    <location>
        <begin position="1708"/>
        <end position="1730"/>
    </location>
</feature>
<evidence type="ECO:0000256" key="1">
    <source>
        <dbReference type="SAM" id="MobiDB-lite"/>
    </source>
</evidence>
<feature type="compositionally biased region" description="Polar residues" evidence="1">
    <location>
        <begin position="1285"/>
        <end position="1300"/>
    </location>
</feature>
<feature type="compositionally biased region" description="Basic and acidic residues" evidence="1">
    <location>
        <begin position="1437"/>
        <end position="1463"/>
    </location>
</feature>
<feature type="compositionally biased region" description="Polar residues" evidence="1">
    <location>
        <begin position="332"/>
        <end position="351"/>
    </location>
</feature>
<gene>
    <name evidence="3" type="ORF">GDO81_002071</name>
</gene>
<feature type="domain" description="Tankyrase 1-binding protein C-terminal" evidence="2">
    <location>
        <begin position="1595"/>
        <end position="1769"/>
    </location>
</feature>
<feature type="compositionally biased region" description="Basic and acidic residues" evidence="1">
    <location>
        <begin position="538"/>
        <end position="556"/>
    </location>
</feature>
<feature type="compositionally biased region" description="Basic and acidic residues" evidence="1">
    <location>
        <begin position="654"/>
        <end position="665"/>
    </location>
</feature>
<feature type="compositionally biased region" description="Basic and acidic residues" evidence="1">
    <location>
        <begin position="1094"/>
        <end position="1105"/>
    </location>
</feature>
<feature type="compositionally biased region" description="Basic and acidic residues" evidence="1">
    <location>
        <begin position="727"/>
        <end position="739"/>
    </location>
</feature>
<feature type="region of interest" description="Disordered" evidence="1">
    <location>
        <begin position="1009"/>
        <end position="1034"/>
    </location>
</feature>
<feature type="region of interest" description="Disordered" evidence="1">
    <location>
        <begin position="1273"/>
        <end position="1396"/>
    </location>
</feature>
<keyword evidence="4" id="KW-1185">Reference proteome</keyword>
<feature type="compositionally biased region" description="Polar residues" evidence="1">
    <location>
        <begin position="469"/>
        <end position="489"/>
    </location>
</feature>
<feature type="compositionally biased region" description="Polar residues" evidence="1">
    <location>
        <begin position="809"/>
        <end position="822"/>
    </location>
</feature>
<feature type="compositionally biased region" description="Polar residues" evidence="1">
    <location>
        <begin position="1"/>
        <end position="14"/>
    </location>
</feature>
<feature type="compositionally biased region" description="Polar residues" evidence="1">
    <location>
        <begin position="1577"/>
        <end position="1589"/>
    </location>
</feature>
<sequence>MSAMATTIELSSRNTRTDFLNEAKPSRTYGSPLSDASNKSTDTSLSSSLIIEESIRNPSKTVSMISPKPFSREKPTESRRSIGMPFSFSGDVRQLSDVPFQATTSISLSGSAKNNESERVGRRIFTTSPQTSTNEDQGDKSEGYPPIAVDRKKTSPSWPPGTNIVSEFKPTLQTDEKKVTSKPPLMSRKPELSQQEKVYPSYSRRNLSDASDKSREAEDKNQDKSKPENIDSLTVRAQLRQKRRPVSAVFLEANDPVSDPKVADEPKKWNRRPLSEDLTSLFESKGTGDKNENPSEETKENRPFKRSSFHSRITDEASTLDPKDGDYASDKSFISESRTGISGISSRNTYSARMDKDKTKEMPSNKQQQIADVGENEGIMKLSANINNQSSTFLPEQYDGSSGEGKISDESAIAPGIMKRRLGFYTASASSSEETEVPLNTESKSNANIEKTTRGFVSDKETKSETEWKTSPSPTATTDFTKKFFNSPSRYDMKSGKPNEGRRSSFSSQDNFAQKDKKNWQNSSLLEEKPFRQRSSIRRHDEPIQPDERTSVSKSRRDYSYKVKLYDAKTDASEEKDKNSVQVEKAVKTVKASMFEHTVERHSPPEVYHSENLISSKIPRSSVKFEGLQAKNESSNWSEWLTGDNVKSTSQVQKDLEITDSKFPEKNNSTEIFQGTTFQNLSKNYNNERVEPRYEVVQAIGERVLSESIEIAPEDKAVTLRSRRSFHNRDREMGKDGDARTGTSLQRSKSEYRKRNTLNSPQETSQGKFFSKDTDFPFERRDSFRTQKKEFENAASESLYKKERHFLSKNDTSNDGTNFTVKETSHEYYNRNEKSENTLGKYSSEYSNHRDGAAGKGESKTSFRRLSQKTDKSIGSDNSISKDFEKGLNTVKENTTIVNSNARDQINSLTQIKESNRQSLLNQFHPEKRLSTKNINKDVSNDFSDLLLNTEIEQIKSELFTRRSSKEADLFKEELKERPVLLKSHEIEKISEYTYRTSDPLRPECDNKWKKPDEFRQSHREKDNMDITAAKDPSPVDKRATYFAVTGMDGKKQRNDDSENRISSNTNSASENMNFRHSVQKNTKNSNPSQGSTIKEEINPDKYIDNSHASKQFSTYNIKQDKIMETSEKSSVRGSVIDVDALLKKHKQKSSVNDKGPSFLDCQTKPAQKSHFLENTQEANSKGSPLQLDGTYKTKVVDIDSLMADYNASQRKDKENKARDEDLNLPKWERSRSFRESASKGSSSKWKDPSRHFPNEDGYKYEALASRYTSLKETTSTKDDLKQGLSKSSAHLDHLNTSVEGSHEREPYKGREVEGPVEPSVKALHHKAQVSPSFESRTTETMSISHMQSKQIQVKTSGDDEKENQVAELEKQSNLRKPSIPDENTLSEDKKPAKASDLINLMLENREKRREQLRFRQSGPVELPQEPKTHRLVTRQDWAHSESKEFHKTEEIKQYPRSAREMEFTTDLPRRKSLNRRTEYTVSSNKDHVKQCFSRSSTSNKDTDSLVQETDRQYGTWSQDKQQPGESIVHESPSYENISSRKPQSHSRLSSLSHTETDQHDSITEAREGSLDRSSMDLDSTDGTPSTPSFHEAKGVDFSFMDQTSVLDSTALKNRVQLSRKSQRRAPSQTQHRSRLLVSSSQLEVIEDTDSPWMFTDSTEDKPDKKDEVDGEEEKPQRTSLPSQRMPMFPGMDHSTLMAQLRKRQEAESSSESSTQPSSPQTSAQPSRSPKSPLPQGTLGVKLLPTTADIQDRGASSSPQWLKELKSKKRLSQYENNS</sequence>
<feature type="region of interest" description="Disordered" evidence="1">
    <location>
        <begin position="720"/>
        <end position="774"/>
    </location>
</feature>
<feature type="region of interest" description="Disordered" evidence="1">
    <location>
        <begin position="1410"/>
        <end position="1595"/>
    </location>
</feature>
<feature type="compositionally biased region" description="Basic and acidic residues" evidence="1">
    <location>
        <begin position="868"/>
        <end position="882"/>
    </location>
</feature>
<feature type="compositionally biased region" description="Polar residues" evidence="1">
    <location>
        <begin position="837"/>
        <end position="846"/>
    </location>
</feature>
<feature type="region of interest" description="Disordered" evidence="1">
    <location>
        <begin position="429"/>
        <end position="556"/>
    </location>
</feature>
<feature type="compositionally biased region" description="Basic and acidic residues" evidence="1">
    <location>
        <begin position="1501"/>
        <end position="1512"/>
    </location>
</feature>
<feature type="region of interest" description="Disordered" evidence="1">
    <location>
        <begin position="1616"/>
        <end position="1778"/>
    </location>
</feature>
<feature type="compositionally biased region" description="Basic and acidic residues" evidence="1">
    <location>
        <begin position="491"/>
        <end position="503"/>
    </location>
</feature>
<feature type="compositionally biased region" description="Polar residues" evidence="1">
    <location>
        <begin position="757"/>
        <end position="768"/>
    </location>
</feature>
<feature type="compositionally biased region" description="Polar residues" evidence="1">
    <location>
        <begin position="125"/>
        <end position="135"/>
    </location>
</feature>
<dbReference type="InterPro" id="IPR032764">
    <property type="entry name" value="Tankyrase-bd_C"/>
</dbReference>
<evidence type="ECO:0000259" key="2">
    <source>
        <dbReference type="SMART" id="SM01319"/>
    </source>
</evidence>
<feature type="compositionally biased region" description="Polar residues" evidence="1">
    <location>
        <begin position="1616"/>
        <end position="1643"/>
    </location>
</feature>
<protein>
    <recommendedName>
        <fullName evidence="2">Tankyrase 1-binding protein C-terminal domain-containing protein</fullName>
    </recommendedName>
</protein>
<feature type="region of interest" description="Disordered" evidence="1">
    <location>
        <begin position="108"/>
        <end position="369"/>
    </location>
</feature>
<feature type="compositionally biased region" description="Polar residues" evidence="1">
    <location>
        <begin position="1534"/>
        <end position="1554"/>
    </location>
</feature>
<evidence type="ECO:0000313" key="3">
    <source>
        <dbReference type="EMBL" id="KAG8596858.1"/>
    </source>
</evidence>
<feature type="compositionally biased region" description="Basic and acidic residues" evidence="1">
    <location>
        <begin position="1245"/>
        <end position="1258"/>
    </location>
</feature>
<feature type="compositionally biased region" description="Polar residues" evidence="1">
    <location>
        <begin position="1061"/>
        <end position="1093"/>
    </location>
</feature>
<dbReference type="SMART" id="SM01319">
    <property type="entry name" value="Tankyrase_bdg_C"/>
    <property type="match status" value="1"/>
</dbReference>
<feature type="compositionally biased region" description="Basic and acidic residues" evidence="1">
    <location>
        <begin position="1659"/>
        <end position="1668"/>
    </location>
</feature>
<feature type="compositionally biased region" description="Basic and acidic residues" evidence="1">
    <location>
        <begin position="823"/>
        <end position="836"/>
    </location>
</feature>
<feature type="compositionally biased region" description="Basic and acidic residues" evidence="1">
    <location>
        <begin position="1049"/>
        <end position="1060"/>
    </location>
</feature>
<organism evidence="3 4">
    <name type="scientific">Engystomops pustulosus</name>
    <name type="common">Tungara frog</name>
    <name type="synonym">Physalaemus pustulosus</name>
    <dbReference type="NCBI Taxonomy" id="76066"/>
    <lineage>
        <taxon>Eukaryota</taxon>
        <taxon>Metazoa</taxon>
        <taxon>Chordata</taxon>
        <taxon>Craniata</taxon>
        <taxon>Vertebrata</taxon>
        <taxon>Euteleostomi</taxon>
        <taxon>Amphibia</taxon>
        <taxon>Batrachia</taxon>
        <taxon>Anura</taxon>
        <taxon>Neobatrachia</taxon>
        <taxon>Hyloidea</taxon>
        <taxon>Leptodactylidae</taxon>
        <taxon>Leiuperinae</taxon>
        <taxon>Engystomops</taxon>
    </lineage>
</organism>
<feature type="compositionally biased region" description="Basic and acidic residues" evidence="1">
    <location>
        <begin position="1357"/>
        <end position="1373"/>
    </location>
</feature>
<feature type="compositionally biased region" description="Basic and acidic residues" evidence="1">
    <location>
        <begin position="70"/>
        <end position="80"/>
    </location>
</feature>
<reference evidence="3" key="1">
    <citation type="thesis" date="2020" institute="ProQuest LLC" country="789 East Eisenhower Parkway, Ann Arbor, MI, USA">
        <title>Comparative Genomics and Chromosome Evolution.</title>
        <authorList>
            <person name="Mudd A.B."/>
        </authorList>
    </citation>
    <scope>NUCLEOTIDE SEQUENCE</scope>
    <source>
        <strain evidence="3">237g6f4</strain>
        <tissue evidence="3">Blood</tissue>
    </source>
</reference>
<feature type="compositionally biased region" description="Polar residues" evidence="1">
    <location>
        <begin position="1330"/>
        <end position="1356"/>
    </location>
</feature>
<dbReference type="EMBL" id="WNYA01000001">
    <property type="protein sequence ID" value="KAG8596858.1"/>
    <property type="molecule type" value="Genomic_DNA"/>
</dbReference>
<proteinExistence type="predicted"/>
<feature type="compositionally biased region" description="Basic and acidic residues" evidence="1">
    <location>
        <begin position="847"/>
        <end position="861"/>
    </location>
</feature>
<feature type="compositionally biased region" description="Polar residues" evidence="1">
    <location>
        <begin position="1513"/>
        <end position="1525"/>
    </location>
</feature>
<feature type="region of interest" description="Disordered" evidence="1">
    <location>
        <begin position="1"/>
        <end position="85"/>
    </location>
</feature>
<feature type="compositionally biased region" description="Basic and acidic residues" evidence="1">
    <location>
        <begin position="1301"/>
        <end position="1314"/>
    </location>
</feature>
<dbReference type="PANTHER" id="PTHR22042">
    <property type="entry name" value="TANKYRASE 1 BINDING PROTEIN"/>
    <property type="match status" value="1"/>
</dbReference>
<feature type="compositionally biased region" description="Basic and acidic residues" evidence="1">
    <location>
        <begin position="1009"/>
        <end position="1025"/>
    </location>
</feature>
<feature type="region of interest" description="Disordered" evidence="1">
    <location>
        <begin position="648"/>
        <end position="671"/>
    </location>
</feature>
<feature type="compositionally biased region" description="Basic and acidic residues" evidence="1">
    <location>
        <begin position="206"/>
        <end position="229"/>
    </location>
</feature>
<feature type="compositionally biased region" description="Basic and acidic residues" evidence="1">
    <location>
        <begin position="15"/>
        <end position="25"/>
    </location>
</feature>
<comment type="caution">
    <text evidence="3">The sequence shown here is derived from an EMBL/GenBank/DDBJ whole genome shotgun (WGS) entry which is preliminary data.</text>
</comment>
<feature type="region of interest" description="Disordered" evidence="1">
    <location>
        <begin position="808"/>
        <end position="882"/>
    </location>
</feature>
<name>A0AAV7DL13_ENGPU</name>
<evidence type="ECO:0000313" key="4">
    <source>
        <dbReference type="Proteomes" id="UP000824782"/>
    </source>
</evidence>
<feature type="compositionally biased region" description="Polar residues" evidence="1">
    <location>
        <begin position="28"/>
        <end position="43"/>
    </location>
</feature>
<dbReference type="PANTHER" id="PTHR22042:SF3">
    <property type="entry name" value="RIKEN CDNA 2900026A02 GENE"/>
    <property type="match status" value="1"/>
</dbReference>
<accession>A0AAV7DL13</accession>
<feature type="region of interest" description="Disordered" evidence="1">
    <location>
        <begin position="1046"/>
        <end position="1106"/>
    </location>
</feature>
<dbReference type="Pfam" id="PF15327">
    <property type="entry name" value="Tankyrase_bdg_C"/>
    <property type="match status" value="1"/>
</dbReference>
<dbReference type="Proteomes" id="UP000824782">
    <property type="component" value="Unassembled WGS sequence"/>
</dbReference>